<keyword evidence="1" id="KW-1133">Transmembrane helix</keyword>
<dbReference type="AlphaFoldDB" id="A0A1H9U0Z5"/>
<feature type="transmembrane region" description="Helical" evidence="1">
    <location>
        <begin position="12"/>
        <end position="31"/>
    </location>
</feature>
<organism evidence="2 3">
    <name type="scientific">Isobaculum melis</name>
    <dbReference type="NCBI Taxonomy" id="142588"/>
    <lineage>
        <taxon>Bacteria</taxon>
        <taxon>Bacillati</taxon>
        <taxon>Bacillota</taxon>
        <taxon>Bacilli</taxon>
        <taxon>Lactobacillales</taxon>
        <taxon>Carnobacteriaceae</taxon>
        <taxon>Isobaculum</taxon>
    </lineage>
</organism>
<evidence type="ECO:0000256" key="1">
    <source>
        <dbReference type="SAM" id="Phobius"/>
    </source>
</evidence>
<reference evidence="2 3" key="1">
    <citation type="submission" date="2016-10" db="EMBL/GenBank/DDBJ databases">
        <authorList>
            <person name="de Groot N.N."/>
        </authorList>
    </citation>
    <scope>NUCLEOTIDE SEQUENCE [LARGE SCALE GENOMIC DNA]</scope>
    <source>
        <strain evidence="2 3">DSM 13760</strain>
    </source>
</reference>
<accession>A0A1H9U0Z5</accession>
<sequence>MNRYSLTKKKVLFILFCMVTIFVSFPINISANTMVPLTSNTHSTSLETADEPINSVDTIISNWISNELLQLFNQYKFLLFSLIALLLIKVAPVFVMGLLVAYLW</sequence>
<keyword evidence="3" id="KW-1185">Reference proteome</keyword>
<name>A0A1H9U0Z5_9LACT</name>
<keyword evidence="1" id="KW-0472">Membrane</keyword>
<evidence type="ECO:0000313" key="3">
    <source>
        <dbReference type="Proteomes" id="UP000198948"/>
    </source>
</evidence>
<gene>
    <name evidence="2" type="ORF">SAMN04488559_11930</name>
</gene>
<dbReference type="EMBL" id="FOHA01000019">
    <property type="protein sequence ID" value="SES02972.1"/>
    <property type="molecule type" value="Genomic_DNA"/>
</dbReference>
<proteinExistence type="predicted"/>
<keyword evidence="1" id="KW-0812">Transmembrane</keyword>
<feature type="transmembrane region" description="Helical" evidence="1">
    <location>
        <begin position="77"/>
        <end position="103"/>
    </location>
</feature>
<dbReference type="RefSeq" id="WP_143047365.1">
    <property type="nucleotide sequence ID" value="NZ_FOHA01000019.1"/>
</dbReference>
<protein>
    <submittedName>
        <fullName evidence="2">Uncharacterized protein</fullName>
    </submittedName>
</protein>
<dbReference type="Proteomes" id="UP000198948">
    <property type="component" value="Unassembled WGS sequence"/>
</dbReference>
<evidence type="ECO:0000313" key="2">
    <source>
        <dbReference type="EMBL" id="SES02972.1"/>
    </source>
</evidence>